<dbReference type="AlphaFoldDB" id="A0A9Q8P6I4"/>
<feature type="compositionally biased region" description="Basic residues" evidence="1">
    <location>
        <begin position="1"/>
        <end position="10"/>
    </location>
</feature>
<dbReference type="EMBL" id="CP090165">
    <property type="protein sequence ID" value="UJO15180.1"/>
    <property type="molecule type" value="Genomic_DNA"/>
</dbReference>
<accession>A0A9Q8P6I4</accession>
<evidence type="ECO:0000313" key="2">
    <source>
        <dbReference type="EMBL" id="UJO15180.1"/>
    </source>
</evidence>
<organism evidence="2 3">
    <name type="scientific">Passalora fulva</name>
    <name type="common">Tomato leaf mold</name>
    <name type="synonym">Cladosporium fulvum</name>
    <dbReference type="NCBI Taxonomy" id="5499"/>
    <lineage>
        <taxon>Eukaryota</taxon>
        <taxon>Fungi</taxon>
        <taxon>Dikarya</taxon>
        <taxon>Ascomycota</taxon>
        <taxon>Pezizomycotina</taxon>
        <taxon>Dothideomycetes</taxon>
        <taxon>Dothideomycetidae</taxon>
        <taxon>Mycosphaerellales</taxon>
        <taxon>Mycosphaerellaceae</taxon>
        <taxon>Fulvia</taxon>
    </lineage>
</organism>
<sequence length="321" mass="35417">MEQLRAHRTRLMQGSHAGLTPAETAERSASLQQTRRREAMIQDALRLREVQFLRGIAAVVLEGMADPVYFVTADNLEAHGASGGTVEPIQSNAAPPDEVFSLVSEHYSDGRPNDNRFAKPSYAGKQATLPHEPSPIPPSMLAQALHNCEAIITARTEELHVIRDNYFKSLTRFFFANSSRVQEQPILEAIKEAESRLEAARNNMREWNAEYNVTRVLSDSSFAGRTSDLNTGSADVVVRANAPNVIDAGDIRTWHYAIARDAEPSQAGVDIPPSEPSSATDVDSAGGWRNPAFDVQAIPRDDEAKVKKWMQKARELGFAIR</sequence>
<dbReference type="RefSeq" id="XP_047759546.1">
    <property type="nucleotide sequence ID" value="XM_047906987.1"/>
</dbReference>
<dbReference type="KEGG" id="ffu:CLAFUR5_07839"/>
<reference evidence="2" key="2">
    <citation type="journal article" date="2022" name="Microb. Genom.">
        <title>A chromosome-scale genome assembly of the tomato pathogen Cladosporium fulvum reveals a compartmentalized genome architecture and the presence of a dispensable chromosome.</title>
        <authorList>
            <person name="Zaccaron A.Z."/>
            <person name="Chen L.H."/>
            <person name="Samaras A."/>
            <person name="Stergiopoulos I."/>
        </authorList>
    </citation>
    <scope>NUCLEOTIDE SEQUENCE</scope>
    <source>
        <strain evidence="2">Race5_Kim</strain>
    </source>
</reference>
<gene>
    <name evidence="2" type="ORF">CLAFUR5_07839</name>
</gene>
<name>A0A9Q8P6I4_PASFU</name>
<dbReference type="Proteomes" id="UP000756132">
    <property type="component" value="Chromosome 3"/>
</dbReference>
<evidence type="ECO:0000313" key="3">
    <source>
        <dbReference type="Proteomes" id="UP000756132"/>
    </source>
</evidence>
<reference evidence="2" key="1">
    <citation type="submission" date="2021-12" db="EMBL/GenBank/DDBJ databases">
        <authorList>
            <person name="Zaccaron A."/>
            <person name="Stergiopoulos I."/>
        </authorList>
    </citation>
    <scope>NUCLEOTIDE SEQUENCE</scope>
    <source>
        <strain evidence="2">Race5_Kim</strain>
    </source>
</reference>
<dbReference type="GeneID" id="71987717"/>
<feature type="region of interest" description="Disordered" evidence="1">
    <location>
        <begin position="1"/>
        <end position="27"/>
    </location>
</feature>
<proteinExistence type="predicted"/>
<protein>
    <submittedName>
        <fullName evidence="2">Uncharacterized protein</fullName>
    </submittedName>
</protein>
<feature type="region of interest" description="Disordered" evidence="1">
    <location>
        <begin position="265"/>
        <end position="291"/>
    </location>
</feature>
<keyword evidence="3" id="KW-1185">Reference proteome</keyword>
<evidence type="ECO:0000256" key="1">
    <source>
        <dbReference type="SAM" id="MobiDB-lite"/>
    </source>
</evidence>
<feature type="region of interest" description="Disordered" evidence="1">
    <location>
        <begin position="110"/>
        <end position="137"/>
    </location>
</feature>